<dbReference type="Pfam" id="PF00583">
    <property type="entry name" value="Acetyltransf_1"/>
    <property type="match status" value="1"/>
</dbReference>
<comment type="caution">
    <text evidence="4">The sequence shown here is derived from an EMBL/GenBank/DDBJ whole genome shotgun (WGS) entry which is preliminary data.</text>
</comment>
<keyword evidence="1 4" id="KW-0808">Transferase</keyword>
<evidence type="ECO:0000313" key="4">
    <source>
        <dbReference type="EMBL" id="MFJ2681878.1"/>
    </source>
</evidence>
<dbReference type="InterPro" id="IPR050832">
    <property type="entry name" value="Bact_Acetyltransf"/>
</dbReference>
<organism evidence="4 5">
    <name type="scientific">Pseudomonas sivasensis</name>
    <dbReference type="NCBI Taxonomy" id="1880678"/>
    <lineage>
        <taxon>Bacteria</taxon>
        <taxon>Pseudomonadati</taxon>
        <taxon>Pseudomonadota</taxon>
        <taxon>Gammaproteobacteria</taxon>
        <taxon>Pseudomonadales</taxon>
        <taxon>Pseudomonadaceae</taxon>
        <taxon>Pseudomonas</taxon>
    </lineage>
</organism>
<name>A0ABW8E7P9_9PSED</name>
<dbReference type="EMBL" id="JBIUWZ010000078">
    <property type="protein sequence ID" value="MFJ2681878.1"/>
    <property type="molecule type" value="Genomic_DNA"/>
</dbReference>
<dbReference type="RefSeq" id="WP_099602707.1">
    <property type="nucleotide sequence ID" value="NZ_CAXAPQ010000006.1"/>
</dbReference>
<dbReference type="GO" id="GO:0016746">
    <property type="term" value="F:acyltransferase activity"/>
    <property type="evidence" value="ECO:0007669"/>
    <property type="project" value="UniProtKB-KW"/>
</dbReference>
<dbReference type="EC" id="2.3.-.-" evidence="4"/>
<protein>
    <submittedName>
        <fullName evidence="4">GNAT family N-acetyltransferase</fullName>
        <ecNumber evidence="4">2.3.-.-</ecNumber>
    </submittedName>
</protein>
<evidence type="ECO:0000259" key="3">
    <source>
        <dbReference type="PROSITE" id="PS51186"/>
    </source>
</evidence>
<accession>A0ABW8E7P9</accession>
<dbReference type="SUPFAM" id="SSF55729">
    <property type="entry name" value="Acyl-CoA N-acyltransferases (Nat)"/>
    <property type="match status" value="1"/>
</dbReference>
<proteinExistence type="predicted"/>
<dbReference type="PROSITE" id="PS51186">
    <property type="entry name" value="GNAT"/>
    <property type="match status" value="1"/>
</dbReference>
<reference evidence="4 5" key="1">
    <citation type="submission" date="2024-10" db="EMBL/GenBank/DDBJ databases">
        <title>The Natural Products Discovery Center: Release of the First 8490 Sequenced Strains for Exploring Actinobacteria Biosynthetic Diversity.</title>
        <authorList>
            <person name="Kalkreuter E."/>
            <person name="Kautsar S.A."/>
            <person name="Yang D."/>
            <person name="Bader C.D."/>
            <person name="Teijaro C.N."/>
            <person name="Fluegel L."/>
            <person name="Davis C.M."/>
            <person name="Simpson J.R."/>
            <person name="Lauterbach L."/>
            <person name="Steele A.D."/>
            <person name="Gui C."/>
            <person name="Meng S."/>
            <person name="Li G."/>
            <person name="Viehrig K."/>
            <person name="Ye F."/>
            <person name="Su P."/>
            <person name="Kiefer A.F."/>
            <person name="Nichols A."/>
            <person name="Cepeda A.J."/>
            <person name="Yan W."/>
            <person name="Fan B."/>
            <person name="Jiang Y."/>
            <person name="Adhikari A."/>
            <person name="Zheng C.-J."/>
            <person name="Schuster L."/>
            <person name="Cowan T.M."/>
            <person name="Smanski M.J."/>
            <person name="Chevrette M.G."/>
            <person name="De Carvalho L.P.S."/>
            <person name="Shen B."/>
        </authorList>
    </citation>
    <scope>NUCLEOTIDE SEQUENCE [LARGE SCALE GENOMIC DNA]</scope>
    <source>
        <strain evidence="4 5">NPDC087581</strain>
    </source>
</reference>
<dbReference type="PANTHER" id="PTHR43877">
    <property type="entry name" value="AMINOALKYLPHOSPHONATE N-ACETYLTRANSFERASE-RELATED-RELATED"/>
    <property type="match status" value="1"/>
</dbReference>
<evidence type="ECO:0000256" key="2">
    <source>
        <dbReference type="ARBA" id="ARBA00023315"/>
    </source>
</evidence>
<dbReference type="Proteomes" id="UP001617213">
    <property type="component" value="Unassembled WGS sequence"/>
</dbReference>
<keyword evidence="5" id="KW-1185">Reference proteome</keyword>
<dbReference type="CDD" id="cd04301">
    <property type="entry name" value="NAT_SF"/>
    <property type="match status" value="1"/>
</dbReference>
<gene>
    <name evidence="4" type="ORF">ACIOWJ_27865</name>
</gene>
<sequence length="157" mass="17680">MKPSSEAPSIRRLEELPDEIHTLEAQAIAEGFRFLTRLITEWETGANRFEQPGEYLLGVFYQEQLIAVGGVSRDPYAGSTVGRLRRVYVTPQMRGRDVGKALVQALLDYATLKFHDVRLSTDTPEAAAFYLRCGFHQISDDTATHARSLSAHSRLQR</sequence>
<dbReference type="InterPro" id="IPR000182">
    <property type="entry name" value="GNAT_dom"/>
</dbReference>
<keyword evidence="2 4" id="KW-0012">Acyltransferase</keyword>
<evidence type="ECO:0000256" key="1">
    <source>
        <dbReference type="ARBA" id="ARBA00022679"/>
    </source>
</evidence>
<dbReference type="Gene3D" id="3.40.630.30">
    <property type="match status" value="1"/>
</dbReference>
<evidence type="ECO:0000313" key="5">
    <source>
        <dbReference type="Proteomes" id="UP001617213"/>
    </source>
</evidence>
<dbReference type="InterPro" id="IPR016181">
    <property type="entry name" value="Acyl_CoA_acyltransferase"/>
</dbReference>
<feature type="domain" description="N-acetyltransferase" evidence="3">
    <location>
        <begin position="8"/>
        <end position="156"/>
    </location>
</feature>